<dbReference type="Proteomes" id="UP000019132">
    <property type="component" value="Unassembled WGS sequence"/>
</dbReference>
<dbReference type="eggNOG" id="ENOG502SN7M">
    <property type="taxonomic scope" value="Eukaryota"/>
</dbReference>
<dbReference type="InParanoid" id="K3WVI1"/>
<evidence type="ECO:0008006" key="3">
    <source>
        <dbReference type="Google" id="ProtNLM"/>
    </source>
</evidence>
<sequence length="206" mass="23273">MATTITTSAPNPTVLSRAPGLTPMRVVPCDHPHAVDALAFLESIDDIEIHDTVKRDGDVYFVVDVYLKHCTSHIPTTQVAVWTSQKKPPQHHHDMSALGHAALPDYRLEKRFADFADLRYQVWSTAQKKDACECCVHCEELMDFIVHSMSQPRLVVKLATSTKMRKKLLATFCNEFVRLVLRGKAQRQHHISVLTTILKANVTSFK</sequence>
<dbReference type="AlphaFoldDB" id="K3WVI1"/>
<evidence type="ECO:0000313" key="1">
    <source>
        <dbReference type="EnsemblProtists" id="PYU1_T008979"/>
    </source>
</evidence>
<proteinExistence type="predicted"/>
<dbReference type="EnsemblProtists" id="PYU1_T008979">
    <property type="protein sequence ID" value="PYU1_T008979"/>
    <property type="gene ID" value="PYU1_G008961"/>
</dbReference>
<name>K3WVI1_GLOUD</name>
<reference evidence="2" key="2">
    <citation type="submission" date="2010-04" db="EMBL/GenBank/DDBJ databases">
        <authorList>
            <person name="Buell R."/>
            <person name="Hamilton J."/>
            <person name="Hostetler J."/>
        </authorList>
    </citation>
    <scope>NUCLEOTIDE SEQUENCE [LARGE SCALE GENOMIC DNA]</scope>
    <source>
        <strain evidence="2">DAOM:BR144</strain>
    </source>
</reference>
<keyword evidence="2" id="KW-1185">Reference proteome</keyword>
<dbReference type="EMBL" id="GL376599">
    <property type="status" value="NOT_ANNOTATED_CDS"/>
    <property type="molecule type" value="Genomic_DNA"/>
</dbReference>
<organism evidence="1 2">
    <name type="scientific">Globisporangium ultimum (strain ATCC 200006 / CBS 805.95 / DAOM BR144)</name>
    <name type="common">Pythium ultimum</name>
    <dbReference type="NCBI Taxonomy" id="431595"/>
    <lineage>
        <taxon>Eukaryota</taxon>
        <taxon>Sar</taxon>
        <taxon>Stramenopiles</taxon>
        <taxon>Oomycota</taxon>
        <taxon>Peronosporomycetes</taxon>
        <taxon>Pythiales</taxon>
        <taxon>Pythiaceae</taxon>
        <taxon>Globisporangium</taxon>
    </lineage>
</organism>
<accession>K3WVI1</accession>
<protein>
    <recommendedName>
        <fullName evidence="3">PX domain-containing protein</fullName>
    </recommendedName>
</protein>
<dbReference type="VEuPathDB" id="FungiDB:PYU1_G008961"/>
<reference evidence="2" key="1">
    <citation type="journal article" date="2010" name="Genome Biol.">
        <title>Genome sequence of the necrotrophic plant pathogen Pythium ultimum reveals original pathogenicity mechanisms and effector repertoire.</title>
        <authorList>
            <person name="Levesque C.A."/>
            <person name="Brouwer H."/>
            <person name="Cano L."/>
            <person name="Hamilton J.P."/>
            <person name="Holt C."/>
            <person name="Huitema E."/>
            <person name="Raffaele S."/>
            <person name="Robideau G.P."/>
            <person name="Thines M."/>
            <person name="Win J."/>
            <person name="Zerillo M.M."/>
            <person name="Beakes G.W."/>
            <person name="Boore J.L."/>
            <person name="Busam D."/>
            <person name="Dumas B."/>
            <person name="Ferriera S."/>
            <person name="Fuerstenberg S.I."/>
            <person name="Gachon C.M."/>
            <person name="Gaulin E."/>
            <person name="Govers F."/>
            <person name="Grenville-Briggs L."/>
            <person name="Horner N."/>
            <person name="Hostetler J."/>
            <person name="Jiang R.H."/>
            <person name="Johnson J."/>
            <person name="Krajaejun T."/>
            <person name="Lin H."/>
            <person name="Meijer H.J."/>
            <person name="Moore B."/>
            <person name="Morris P."/>
            <person name="Phuntmart V."/>
            <person name="Puiu D."/>
            <person name="Shetty J."/>
            <person name="Stajich J.E."/>
            <person name="Tripathy S."/>
            <person name="Wawra S."/>
            <person name="van West P."/>
            <person name="Whitty B.R."/>
            <person name="Coutinho P.M."/>
            <person name="Henrissat B."/>
            <person name="Martin F."/>
            <person name="Thomas P.D."/>
            <person name="Tyler B.M."/>
            <person name="De Vries R.P."/>
            <person name="Kamoun S."/>
            <person name="Yandell M."/>
            <person name="Tisserat N."/>
            <person name="Buell C.R."/>
        </authorList>
    </citation>
    <scope>NUCLEOTIDE SEQUENCE</scope>
    <source>
        <strain evidence="2">DAOM:BR144</strain>
    </source>
</reference>
<dbReference type="HOGENOM" id="CLU_085932_1_2_1"/>
<evidence type="ECO:0000313" key="2">
    <source>
        <dbReference type="Proteomes" id="UP000019132"/>
    </source>
</evidence>
<reference evidence="1" key="3">
    <citation type="submission" date="2015-02" db="UniProtKB">
        <authorList>
            <consortium name="EnsemblProtists"/>
        </authorList>
    </citation>
    <scope>IDENTIFICATION</scope>
    <source>
        <strain evidence="1">DAOM BR144</strain>
    </source>
</reference>